<protein>
    <recommendedName>
        <fullName evidence="2">YqeB PH domain-containing protein</fullName>
    </recommendedName>
</protein>
<keyword evidence="1" id="KW-0812">Transmembrane</keyword>
<name>A0ABS1SI67_9MICO</name>
<dbReference type="InterPro" id="IPR057798">
    <property type="entry name" value="PH_YqeB"/>
</dbReference>
<comment type="caution">
    <text evidence="3">The sequence shown here is derived from an EMBL/GenBank/DDBJ whole genome shotgun (WGS) entry which is preliminary data.</text>
</comment>
<accession>A0ABS1SI67</accession>
<reference evidence="3 4" key="1">
    <citation type="submission" date="2018-09" db="EMBL/GenBank/DDBJ databases">
        <title>Comparative genomics of Leucobacter spp.</title>
        <authorList>
            <person name="Reis A.C."/>
            <person name="Kolvenbach B.A."/>
            <person name="Corvini P.F.X."/>
            <person name="Nunes O.C."/>
        </authorList>
    </citation>
    <scope>NUCLEOTIDE SEQUENCE [LARGE SCALE GENOMIC DNA]</scope>
    <source>
        <strain evidence="3 4">TAN 31504</strain>
    </source>
</reference>
<feature type="transmembrane region" description="Helical" evidence="1">
    <location>
        <begin position="40"/>
        <end position="64"/>
    </location>
</feature>
<dbReference type="Pfam" id="PF23494">
    <property type="entry name" value="bPH_10"/>
    <property type="match status" value="1"/>
</dbReference>
<evidence type="ECO:0000313" key="3">
    <source>
        <dbReference type="EMBL" id="MBL3678978.1"/>
    </source>
</evidence>
<proteinExistence type="predicted"/>
<evidence type="ECO:0000259" key="2">
    <source>
        <dbReference type="Pfam" id="PF23494"/>
    </source>
</evidence>
<sequence>MGLGFALPWLLQHVATWPIPYLDVLKFLGSFEHPLMVAGRPAVLGIIGLVIAFVITSQSAVLTLSDRQIQIREGDDVRVVAREQVGGVYRHGGKVRIESVAGRVLFDDDVEGGKAVIAAAFTRHGYPWESVDARTPPAGP</sequence>
<keyword evidence="4" id="KW-1185">Reference proteome</keyword>
<keyword evidence="1" id="KW-1133">Transmembrane helix</keyword>
<organism evidence="3 4">
    <name type="scientific">Leucobacter chromiireducens subsp. solipictus</name>
    <dbReference type="NCBI Taxonomy" id="398235"/>
    <lineage>
        <taxon>Bacteria</taxon>
        <taxon>Bacillati</taxon>
        <taxon>Actinomycetota</taxon>
        <taxon>Actinomycetes</taxon>
        <taxon>Micrococcales</taxon>
        <taxon>Microbacteriaceae</taxon>
        <taxon>Leucobacter</taxon>
    </lineage>
</organism>
<evidence type="ECO:0000313" key="4">
    <source>
        <dbReference type="Proteomes" id="UP001645859"/>
    </source>
</evidence>
<dbReference type="Proteomes" id="UP001645859">
    <property type="component" value="Unassembled WGS sequence"/>
</dbReference>
<gene>
    <name evidence="3" type="ORF">D3230_06660</name>
</gene>
<keyword evidence="1" id="KW-0472">Membrane</keyword>
<dbReference type="EMBL" id="QYAC01000003">
    <property type="protein sequence ID" value="MBL3678978.1"/>
    <property type="molecule type" value="Genomic_DNA"/>
</dbReference>
<evidence type="ECO:0000256" key="1">
    <source>
        <dbReference type="SAM" id="Phobius"/>
    </source>
</evidence>
<feature type="domain" description="YqeB PH" evidence="2">
    <location>
        <begin position="2"/>
        <end position="129"/>
    </location>
</feature>